<name>A0A7G9Y6U6_9EURY</name>
<dbReference type="EMBL" id="MT631188">
    <property type="protein sequence ID" value="QNO46383.1"/>
    <property type="molecule type" value="Genomic_DNA"/>
</dbReference>
<evidence type="ECO:0000313" key="2">
    <source>
        <dbReference type="EMBL" id="QNO46383.1"/>
    </source>
</evidence>
<sequence length="48" mass="5214">MRMRAVTHTPQIMWGGECTAIHWAVDAMKRGGAIEVGGGAYIENVELV</sequence>
<proteinExistence type="predicted"/>
<reference evidence="1" key="1">
    <citation type="submission" date="2020-06" db="EMBL/GenBank/DDBJ databases">
        <title>Unique genomic features of the anaerobic methanotrophic archaea.</title>
        <authorList>
            <person name="Chadwick G.L."/>
            <person name="Skennerton C.T."/>
            <person name="Laso-Perez R."/>
            <person name="Leu A.O."/>
            <person name="Speth D.R."/>
            <person name="Yu H."/>
            <person name="Morgan-Lang C."/>
            <person name="Hatzenpichler R."/>
            <person name="Goudeau D."/>
            <person name="Malmstrom R."/>
            <person name="Brazelton W.J."/>
            <person name="Woyke T."/>
            <person name="Hallam S.J."/>
            <person name="Tyson G.W."/>
            <person name="Wegener G."/>
            <person name="Boetius A."/>
            <person name="Orphan V."/>
        </authorList>
    </citation>
    <scope>NUCLEOTIDE SEQUENCE</scope>
</reference>
<protein>
    <submittedName>
        <fullName evidence="1">Uncharacterized protein</fullName>
    </submittedName>
</protein>
<organism evidence="1">
    <name type="scientific">Candidatus Methanogaster sp. ANME-2c ERB4</name>
    <dbReference type="NCBI Taxonomy" id="2759911"/>
    <lineage>
        <taxon>Archaea</taxon>
        <taxon>Methanobacteriati</taxon>
        <taxon>Methanobacteriota</taxon>
        <taxon>Stenosarchaea group</taxon>
        <taxon>Methanomicrobia</taxon>
        <taxon>Methanosarcinales</taxon>
        <taxon>ANME-2 cluster</taxon>
        <taxon>Candidatus Methanogasteraceae</taxon>
        <taxon>Candidatus Methanogaster</taxon>
    </lineage>
</organism>
<accession>A0A7G9Y6U6</accession>
<evidence type="ECO:0000313" key="1">
    <source>
        <dbReference type="EMBL" id="QNO43730.1"/>
    </source>
</evidence>
<dbReference type="EMBL" id="MT630856">
    <property type="protein sequence ID" value="QNO43730.1"/>
    <property type="molecule type" value="Genomic_DNA"/>
</dbReference>
<gene>
    <name evidence="2" type="ORF">MADJHJNJ_00008</name>
    <name evidence="1" type="ORF">NICNKCNE_00001</name>
</gene>
<dbReference type="AlphaFoldDB" id="A0A7G9Y6U6"/>